<dbReference type="Proteomes" id="UP000075615">
    <property type="component" value="Unassembled WGS sequence"/>
</dbReference>
<gene>
    <name evidence="2" type="ORF">AWN68_16495</name>
</gene>
<protein>
    <recommendedName>
        <fullName evidence="4">Amine oxidase domain-containing protein</fullName>
    </recommendedName>
</protein>
<accession>A0A150XQV9</accession>
<organism evidence="2 3">
    <name type="scientific">Roseivirga echinicomitans</name>
    <dbReference type="NCBI Taxonomy" id="296218"/>
    <lineage>
        <taxon>Bacteria</taxon>
        <taxon>Pseudomonadati</taxon>
        <taxon>Bacteroidota</taxon>
        <taxon>Cytophagia</taxon>
        <taxon>Cytophagales</taxon>
        <taxon>Roseivirgaceae</taxon>
        <taxon>Roseivirga</taxon>
    </lineage>
</organism>
<evidence type="ECO:0000313" key="2">
    <source>
        <dbReference type="EMBL" id="KYG81137.1"/>
    </source>
</evidence>
<dbReference type="RefSeq" id="WP_068413457.1">
    <property type="nucleotide sequence ID" value="NZ_LRDB01000006.1"/>
</dbReference>
<evidence type="ECO:0008006" key="4">
    <source>
        <dbReference type="Google" id="ProtNLM"/>
    </source>
</evidence>
<dbReference type="PANTHER" id="PTHR43734:SF4">
    <property type="entry name" value="AMINE OXIDASE DOMAIN-CONTAINING PROTEIN"/>
    <property type="match status" value="1"/>
</dbReference>
<dbReference type="Gene3D" id="3.50.50.60">
    <property type="entry name" value="FAD/NAD(P)-binding domain"/>
    <property type="match status" value="1"/>
</dbReference>
<comment type="similarity">
    <text evidence="1">Belongs to the carotenoid/retinoid oxidoreductase family.</text>
</comment>
<proteinExistence type="inferred from homology"/>
<dbReference type="PANTHER" id="PTHR43734">
    <property type="entry name" value="PHYTOENE DESATURASE"/>
    <property type="match status" value="1"/>
</dbReference>
<keyword evidence="3" id="KW-1185">Reference proteome</keyword>
<comment type="caution">
    <text evidence="2">The sequence shown here is derived from an EMBL/GenBank/DDBJ whole genome shotgun (WGS) entry which is preliminary data.</text>
</comment>
<dbReference type="OrthoDB" id="25353at2"/>
<dbReference type="InterPro" id="IPR036188">
    <property type="entry name" value="FAD/NAD-bd_sf"/>
</dbReference>
<sequence>MGKSKSIIIGSGISGLLRAYYLASKRDTDVIIIEKNSEVGGLLRKLDYGDDYGVFDYGMHNIMETGIQELDDFIFSLLEKEDWQILEGENRDLAGIYYSNTLQKNTPYFDLRNLEKQEYEKCMFEFFSNLKEEDSKSKPKTDLSAEEYANHRFGNYIASKTIIPSVEKIHQKPAGELDYMATIFTPMTRVALYDAPLLDDLIKSDVLRSKLAYSHQRELPLNLSSGRKAYYPRNYGMYRVIEALVAKLKDLNVEFKLSSELRKVNLKSNKVDSISLFTGGELIEIDKIQDFVWTGGIPLLGRMLGVDFTGLKYDKPLKTVVVSLLLDKPLDMAGLFYFFCYEDGFHTYRLNDFNAYCSGAKRNGLYPISIELLMSDQQIEESKLSFEEIAIDELKRFDVLQGGTEIVFAKAEPLESGFPMPSKNNISAIRNIRKQITDMNIGNIEMIGILAKDNLFFQTDVLVDVYQKSN</sequence>
<dbReference type="STRING" id="296218.AWN68_16495"/>
<name>A0A150XQV9_9BACT</name>
<dbReference type="AlphaFoldDB" id="A0A150XQV9"/>
<dbReference type="EMBL" id="LRDB01000006">
    <property type="protein sequence ID" value="KYG81137.1"/>
    <property type="molecule type" value="Genomic_DNA"/>
</dbReference>
<evidence type="ECO:0000313" key="3">
    <source>
        <dbReference type="Proteomes" id="UP000075615"/>
    </source>
</evidence>
<evidence type="ECO:0000256" key="1">
    <source>
        <dbReference type="ARBA" id="ARBA00006046"/>
    </source>
</evidence>
<reference evidence="2 3" key="1">
    <citation type="submission" date="2016-01" db="EMBL/GenBank/DDBJ databases">
        <title>Genome sequencing of Roseivirga echinicomitans KMM 6058.</title>
        <authorList>
            <person name="Selvaratnam C."/>
            <person name="Thevarajoo S."/>
            <person name="Goh K.M."/>
            <person name="Ee R."/>
            <person name="Chan K.-G."/>
            <person name="Chong C.S."/>
        </authorList>
    </citation>
    <scope>NUCLEOTIDE SEQUENCE [LARGE SCALE GENOMIC DNA]</scope>
    <source>
        <strain evidence="2 3">KMM 6058</strain>
    </source>
</reference>
<dbReference type="SUPFAM" id="SSF51905">
    <property type="entry name" value="FAD/NAD(P)-binding domain"/>
    <property type="match status" value="1"/>
</dbReference>
<dbReference type="Pfam" id="PF13450">
    <property type="entry name" value="NAD_binding_8"/>
    <property type="match status" value="1"/>
</dbReference>